<dbReference type="RefSeq" id="WP_062004965.1">
    <property type="nucleotide sequence ID" value="NZ_CP012677.1"/>
</dbReference>
<dbReference type="CDD" id="cd06530">
    <property type="entry name" value="S26_SPase_I"/>
    <property type="match status" value="1"/>
</dbReference>
<dbReference type="EMBL" id="CP012677">
    <property type="protein sequence ID" value="ALE91291.1"/>
    <property type="molecule type" value="Genomic_DNA"/>
</dbReference>
<proteinExistence type="predicted"/>
<evidence type="ECO:0000313" key="9">
    <source>
        <dbReference type="Proteomes" id="UP000062833"/>
    </source>
</evidence>
<reference evidence="9" key="1">
    <citation type="submission" date="2015-09" db="EMBL/GenBank/DDBJ databases">
        <title>Complete genome of Arthrobacter alpinus strain R3.8.</title>
        <authorList>
            <person name="See-Too W.S."/>
            <person name="Chan K.G."/>
        </authorList>
    </citation>
    <scope>NUCLEOTIDE SEQUENCE [LARGE SCALE GENOMIC DNA]</scope>
    <source>
        <strain evidence="9">R3.8</strain>
    </source>
</reference>
<evidence type="ECO:0000256" key="5">
    <source>
        <dbReference type="NCBIfam" id="TIGR02228"/>
    </source>
</evidence>
<feature type="transmembrane region" description="Helical" evidence="6">
    <location>
        <begin position="148"/>
        <end position="169"/>
    </location>
</feature>
<dbReference type="PANTHER" id="PTHR10806">
    <property type="entry name" value="SIGNAL PEPTIDASE COMPLEX CATALYTIC SUBUNIT SEC11"/>
    <property type="match status" value="1"/>
</dbReference>
<dbReference type="NCBIfam" id="TIGR02228">
    <property type="entry name" value="sigpep_I_arch"/>
    <property type="match status" value="1"/>
</dbReference>
<feature type="domain" description="Peptidase S26" evidence="7">
    <location>
        <begin position="22"/>
        <end position="93"/>
    </location>
</feature>
<gene>
    <name evidence="8" type="ORF">AOC05_01195</name>
</gene>
<accession>A0A0M4QN63</accession>
<dbReference type="GO" id="GO:0009003">
    <property type="term" value="F:signal peptidase activity"/>
    <property type="evidence" value="ECO:0007669"/>
    <property type="project" value="UniProtKB-EC"/>
</dbReference>
<evidence type="ECO:0000256" key="2">
    <source>
        <dbReference type="ARBA" id="ARBA00022692"/>
    </source>
</evidence>
<dbReference type="PANTHER" id="PTHR10806:SF6">
    <property type="entry name" value="SIGNAL PEPTIDASE COMPLEX CATALYTIC SUBUNIT SEC11"/>
    <property type="match status" value="1"/>
</dbReference>
<dbReference type="Proteomes" id="UP000062833">
    <property type="component" value="Chromosome"/>
</dbReference>
<keyword evidence="9" id="KW-1185">Reference proteome</keyword>
<evidence type="ECO:0000256" key="4">
    <source>
        <dbReference type="ARBA" id="ARBA00023136"/>
    </source>
</evidence>
<keyword evidence="2 6" id="KW-0812">Transmembrane</keyword>
<dbReference type="AlphaFoldDB" id="A0A0M4QN63"/>
<dbReference type="SUPFAM" id="SSF51306">
    <property type="entry name" value="LexA/Signal peptidase"/>
    <property type="match status" value="1"/>
</dbReference>
<name>A0A0M4QN63_9MICC</name>
<dbReference type="InterPro" id="IPR019533">
    <property type="entry name" value="Peptidase_S26"/>
</dbReference>
<dbReference type="EC" id="3.4.21.89" evidence="5"/>
<comment type="subcellular location">
    <subcellularLocation>
        <location evidence="1">Membrane</location>
    </subcellularLocation>
</comment>
<dbReference type="InterPro" id="IPR036286">
    <property type="entry name" value="LexA/Signal_pep-like_sf"/>
</dbReference>
<dbReference type="GO" id="GO:0006465">
    <property type="term" value="P:signal peptide processing"/>
    <property type="evidence" value="ECO:0007669"/>
    <property type="project" value="UniProtKB-UniRule"/>
</dbReference>
<dbReference type="KEGG" id="aaq:AOC05_01195"/>
<keyword evidence="4 6" id="KW-0472">Membrane</keyword>
<evidence type="ECO:0000256" key="6">
    <source>
        <dbReference type="SAM" id="Phobius"/>
    </source>
</evidence>
<evidence type="ECO:0000256" key="1">
    <source>
        <dbReference type="ARBA" id="ARBA00004370"/>
    </source>
</evidence>
<protein>
    <recommendedName>
        <fullName evidence="5">Signal peptidase I</fullName>
        <ecNumber evidence="5">3.4.21.89</ecNumber>
    </recommendedName>
</protein>
<dbReference type="Gene3D" id="2.10.109.10">
    <property type="entry name" value="Umud Fragment, subunit A"/>
    <property type="match status" value="1"/>
</dbReference>
<dbReference type="InterPro" id="IPR001733">
    <property type="entry name" value="Peptidase_S26B"/>
</dbReference>
<dbReference type="PATRIC" id="fig|656366.3.peg.265"/>
<organism evidence="8 9">
    <name type="scientific">Arthrobacter alpinus</name>
    <dbReference type="NCBI Taxonomy" id="656366"/>
    <lineage>
        <taxon>Bacteria</taxon>
        <taxon>Bacillati</taxon>
        <taxon>Actinomycetota</taxon>
        <taxon>Actinomycetes</taxon>
        <taxon>Micrococcales</taxon>
        <taxon>Micrococcaceae</taxon>
        <taxon>Arthrobacter</taxon>
    </lineage>
</organism>
<evidence type="ECO:0000259" key="7">
    <source>
        <dbReference type="Pfam" id="PF10502"/>
    </source>
</evidence>
<dbReference type="Pfam" id="PF10502">
    <property type="entry name" value="Peptidase_S26"/>
    <property type="match status" value="1"/>
</dbReference>
<evidence type="ECO:0000313" key="8">
    <source>
        <dbReference type="EMBL" id="ALE91291.1"/>
    </source>
</evidence>
<sequence length="182" mass="19823">MVVRSLLRWFGQVVAWLLILSVAASVAVAVVIPRITGATPYTILTGSMQPELPPGTLVVVRPVDANKISIGSVITYQLQSGKATNVTHRVVAQGFDTKGGLRFQTQGDANNVPDENWVKPIQIKGEKWYAVPYLGYVNNILIREERQMAVYIAAALLLGYAAFSFIGAIRDRGGHRRTSADS</sequence>
<keyword evidence="3 6" id="KW-1133">Transmembrane helix</keyword>
<evidence type="ECO:0000256" key="3">
    <source>
        <dbReference type="ARBA" id="ARBA00022989"/>
    </source>
</evidence>
<dbReference type="OrthoDB" id="3178064at2"/>
<dbReference type="GO" id="GO:0016020">
    <property type="term" value="C:membrane"/>
    <property type="evidence" value="ECO:0007669"/>
    <property type="project" value="UniProtKB-SubCell"/>
</dbReference>
<dbReference type="GO" id="GO:0004252">
    <property type="term" value="F:serine-type endopeptidase activity"/>
    <property type="evidence" value="ECO:0007669"/>
    <property type="project" value="UniProtKB-UniRule"/>
</dbReference>